<name>A0A8H6EB71_PETAA</name>
<accession>A0A8H6EB71</accession>
<dbReference type="Proteomes" id="UP000541154">
    <property type="component" value="Unassembled WGS sequence"/>
</dbReference>
<protein>
    <submittedName>
        <fullName evidence="2">Uncharacterized protein</fullName>
    </submittedName>
</protein>
<keyword evidence="1" id="KW-0732">Signal</keyword>
<feature type="signal peptide" evidence="1">
    <location>
        <begin position="1"/>
        <end position="19"/>
    </location>
</feature>
<organism evidence="2 3">
    <name type="scientific">Petromyces alliaceus</name>
    <name type="common">Aspergillus alliaceus</name>
    <dbReference type="NCBI Taxonomy" id="209559"/>
    <lineage>
        <taxon>Eukaryota</taxon>
        <taxon>Fungi</taxon>
        <taxon>Dikarya</taxon>
        <taxon>Ascomycota</taxon>
        <taxon>Pezizomycotina</taxon>
        <taxon>Eurotiomycetes</taxon>
        <taxon>Eurotiomycetidae</taxon>
        <taxon>Eurotiales</taxon>
        <taxon>Aspergillaceae</taxon>
        <taxon>Aspergillus</taxon>
        <taxon>Aspergillus subgen. Circumdati</taxon>
    </lineage>
</organism>
<evidence type="ECO:0000313" key="2">
    <source>
        <dbReference type="EMBL" id="KAF5865443.1"/>
    </source>
</evidence>
<comment type="caution">
    <text evidence="2">The sequence shown here is derived from an EMBL/GenBank/DDBJ whole genome shotgun (WGS) entry which is preliminary data.</text>
</comment>
<sequence>MKPSSLLCALFSLITFAVADKVCTPSFDYCADELIKSKGFTEDDLKSVLKGTEFENEDLKNILFHCKNPGIVGHPKCDNKGDSIESGG</sequence>
<dbReference type="EMBL" id="SPNV01000019">
    <property type="protein sequence ID" value="KAF5865443.1"/>
    <property type="molecule type" value="Genomic_DNA"/>
</dbReference>
<dbReference type="AlphaFoldDB" id="A0A8H6EB71"/>
<proteinExistence type="predicted"/>
<reference evidence="2 3" key="1">
    <citation type="submission" date="2019-04" db="EMBL/GenBank/DDBJ databases">
        <title>Aspergillus burnettii sp. nov., novel species from soil in southeast Queensland.</title>
        <authorList>
            <person name="Gilchrist C.L.M."/>
            <person name="Pitt J.I."/>
            <person name="Lange L."/>
            <person name="Lacey H.J."/>
            <person name="Vuong D."/>
            <person name="Midgley D.J."/>
            <person name="Greenfield P."/>
            <person name="Bradbury M."/>
            <person name="Lacey E."/>
            <person name="Busk P.K."/>
            <person name="Pilgaard B."/>
            <person name="Chooi Y.H."/>
            <person name="Piggott A.M."/>
        </authorList>
    </citation>
    <scope>NUCLEOTIDE SEQUENCE [LARGE SCALE GENOMIC DNA]</scope>
    <source>
        <strain evidence="2 3">FRR 5400</strain>
    </source>
</reference>
<keyword evidence="3" id="KW-1185">Reference proteome</keyword>
<gene>
    <name evidence="2" type="ORF">ETB97_003701</name>
</gene>
<evidence type="ECO:0000313" key="3">
    <source>
        <dbReference type="Proteomes" id="UP000541154"/>
    </source>
</evidence>
<feature type="chain" id="PRO_5034318684" evidence="1">
    <location>
        <begin position="20"/>
        <end position="88"/>
    </location>
</feature>
<evidence type="ECO:0000256" key="1">
    <source>
        <dbReference type="SAM" id="SignalP"/>
    </source>
</evidence>